<feature type="domain" description="ABC-2 type transporter transmembrane" evidence="6">
    <location>
        <begin position="431"/>
        <end position="626"/>
    </location>
</feature>
<feature type="transmembrane region" description="Helical" evidence="5">
    <location>
        <begin position="21"/>
        <end position="39"/>
    </location>
</feature>
<dbReference type="NCBIfam" id="TIGR03057">
    <property type="entry name" value="xxxLxxG_by_4"/>
    <property type="match status" value="2"/>
</dbReference>
<dbReference type="NCBIfam" id="TIGR03062">
    <property type="entry name" value="pip_yhgE_Cterm"/>
    <property type="match status" value="1"/>
</dbReference>
<keyword evidence="8" id="KW-1185">Reference proteome</keyword>
<dbReference type="PANTHER" id="PTHR43077:SF10">
    <property type="entry name" value="TRANSPORT PERMEASE PROTEIN"/>
    <property type="match status" value="1"/>
</dbReference>
<dbReference type="EMBL" id="SOCP01000011">
    <property type="protein sequence ID" value="TDV46291.1"/>
    <property type="molecule type" value="Genomic_DNA"/>
</dbReference>
<dbReference type="Gene3D" id="1.10.287.950">
    <property type="entry name" value="Methyl-accepting chemotaxis protein"/>
    <property type="match status" value="1"/>
</dbReference>
<dbReference type="Pfam" id="PF12698">
    <property type="entry name" value="ABC2_membrane_3"/>
    <property type="match status" value="2"/>
</dbReference>
<dbReference type="GO" id="GO:0140359">
    <property type="term" value="F:ABC-type transporter activity"/>
    <property type="evidence" value="ECO:0007669"/>
    <property type="project" value="InterPro"/>
</dbReference>
<gene>
    <name evidence="7" type="ORF">CLV71_111250</name>
</gene>
<feature type="transmembrane region" description="Helical" evidence="5">
    <location>
        <begin position="611"/>
        <end position="629"/>
    </location>
</feature>
<comment type="caution">
    <text evidence="7">The sequence shown here is derived from an EMBL/GenBank/DDBJ whole genome shotgun (WGS) entry which is preliminary data.</text>
</comment>
<dbReference type="Gene3D" id="3.40.1710.10">
    <property type="entry name" value="abc type-2 transporter like domain"/>
    <property type="match status" value="1"/>
</dbReference>
<dbReference type="AlphaFoldDB" id="A0A4V3FS71"/>
<feature type="transmembrane region" description="Helical" evidence="5">
    <location>
        <begin position="486"/>
        <end position="510"/>
    </location>
</feature>
<dbReference type="GO" id="GO:0016020">
    <property type="term" value="C:membrane"/>
    <property type="evidence" value="ECO:0007669"/>
    <property type="project" value="UniProtKB-SubCell"/>
</dbReference>
<evidence type="ECO:0000256" key="5">
    <source>
        <dbReference type="SAM" id="Phobius"/>
    </source>
</evidence>
<proteinExistence type="predicted"/>
<evidence type="ECO:0000259" key="6">
    <source>
        <dbReference type="Pfam" id="PF12698"/>
    </source>
</evidence>
<sequence length="646" mass="67423">MAPFRLAWFEIKRFRTPLQRLALAFVVLVPLLYGGLYLWSNWDPYGRLDQIPVAVVNEDRAVTVNGQQVDAGKLFVDELRKDRIFDWHFVDRAEAARGVHDTDYYFQISVPRDFSRKLASGAEATPQRARMLITLDDANGYIVGKMAQTVQASLENKISAAAVSAYFQSVFDNLESLRAGIHQAADGAGQLRDGAATAEQGSATLASGIGDLKAGADELAPGAQQVSDGVSAIANVVVPAANTIADALPSFTQDAATAASAADSLAGAAAQTADTVAGGADSVQSRVTAVGQAHPELQADPGYQELVRVTGQAAGFANQVDASATALRTTTASVNAHAQQLAADAPRLQSEVRGAATQISQLDSGAKQVASGAAQLDDGLGTAATGATSLHDGVAKLSSGAASLASGLSDAETRIPVLSDDQKKTNAATLASPVDVATENLHPAVTYGRGLTPFFFAIALVVFGITAFLILRPISARALASRAGDVTVALAGWLPAATCCVVGGLVLFLVLDVFLGLDPTLAWAMIGLVVLAAAAFTAIAHLFRTWLGGVASAVVLVLLLLQLTACAGTYPYETLPGFFRALHWVLPMTYFVDGLRVTTTGGNTAHLVRDALVLAGFLLVALALTTLVVHREREWTIAKLKPDLSL</sequence>
<keyword evidence="2 5" id="KW-0812">Transmembrane</keyword>
<accession>A0A4V3FS71</accession>
<evidence type="ECO:0000256" key="1">
    <source>
        <dbReference type="ARBA" id="ARBA00004141"/>
    </source>
</evidence>
<evidence type="ECO:0000313" key="7">
    <source>
        <dbReference type="EMBL" id="TDV46291.1"/>
    </source>
</evidence>
<reference evidence="7 8" key="1">
    <citation type="submission" date="2019-03" db="EMBL/GenBank/DDBJ databases">
        <title>Genomic Encyclopedia of Archaeal and Bacterial Type Strains, Phase II (KMG-II): from individual species to whole genera.</title>
        <authorList>
            <person name="Goeker M."/>
        </authorList>
    </citation>
    <scope>NUCLEOTIDE SEQUENCE [LARGE SCALE GENOMIC DNA]</scope>
    <source>
        <strain evidence="7 8">DSM 45499</strain>
    </source>
</reference>
<evidence type="ECO:0000256" key="3">
    <source>
        <dbReference type="ARBA" id="ARBA00022989"/>
    </source>
</evidence>
<evidence type="ECO:0000256" key="4">
    <source>
        <dbReference type="ARBA" id="ARBA00023136"/>
    </source>
</evidence>
<dbReference type="InterPro" id="IPR017500">
    <property type="entry name" value="Phage_infect_YhgE_N"/>
</dbReference>
<dbReference type="PANTHER" id="PTHR43077">
    <property type="entry name" value="TRANSPORT PERMEASE YVFS-RELATED"/>
    <property type="match status" value="1"/>
</dbReference>
<dbReference type="Proteomes" id="UP000294927">
    <property type="component" value="Unassembled WGS sequence"/>
</dbReference>
<keyword evidence="3 5" id="KW-1133">Transmembrane helix</keyword>
<organism evidence="7 8">
    <name type="scientific">Actinophytocola oryzae</name>
    <dbReference type="NCBI Taxonomy" id="502181"/>
    <lineage>
        <taxon>Bacteria</taxon>
        <taxon>Bacillati</taxon>
        <taxon>Actinomycetota</taxon>
        <taxon>Actinomycetes</taxon>
        <taxon>Pseudonocardiales</taxon>
        <taxon>Pseudonocardiaceae</taxon>
    </lineage>
</organism>
<evidence type="ECO:0000256" key="2">
    <source>
        <dbReference type="ARBA" id="ARBA00022692"/>
    </source>
</evidence>
<feature type="transmembrane region" description="Helical" evidence="5">
    <location>
        <begin position="550"/>
        <end position="572"/>
    </location>
</feature>
<dbReference type="InterPro" id="IPR051328">
    <property type="entry name" value="T7SS_ABC-Transporter"/>
</dbReference>
<feature type="transmembrane region" description="Helical" evidence="5">
    <location>
        <begin position="454"/>
        <end position="474"/>
    </location>
</feature>
<dbReference type="InterPro" id="IPR013525">
    <property type="entry name" value="ABC2_TM"/>
</dbReference>
<protein>
    <submittedName>
        <fullName evidence="7">Putative membrane protein</fullName>
    </submittedName>
</protein>
<dbReference type="InterPro" id="IPR023908">
    <property type="entry name" value="xxxLxxG_rpt"/>
</dbReference>
<dbReference type="InterPro" id="IPR017501">
    <property type="entry name" value="Phage_infect_YhgE_C"/>
</dbReference>
<feature type="transmembrane region" description="Helical" evidence="5">
    <location>
        <begin position="522"/>
        <end position="543"/>
    </location>
</feature>
<feature type="domain" description="ABC-2 type transporter transmembrane" evidence="6">
    <location>
        <begin position="23"/>
        <end position="163"/>
    </location>
</feature>
<dbReference type="NCBIfam" id="TIGR03061">
    <property type="entry name" value="pip_yhgE_Nterm"/>
    <property type="match status" value="1"/>
</dbReference>
<evidence type="ECO:0000313" key="8">
    <source>
        <dbReference type="Proteomes" id="UP000294927"/>
    </source>
</evidence>
<keyword evidence="4 5" id="KW-0472">Membrane</keyword>
<name>A0A4V3FS71_9PSEU</name>
<comment type="subcellular location">
    <subcellularLocation>
        <location evidence="1">Membrane</location>
        <topology evidence="1">Multi-pass membrane protein</topology>
    </subcellularLocation>
</comment>